<evidence type="ECO:0000313" key="2">
    <source>
        <dbReference type="Proteomes" id="UP000683925"/>
    </source>
</evidence>
<proteinExistence type="predicted"/>
<dbReference type="AlphaFoldDB" id="A0A8S1VJB1"/>
<name>A0A8S1VJB1_PAROT</name>
<comment type="caution">
    <text evidence="1">The sequence shown here is derived from an EMBL/GenBank/DDBJ whole genome shotgun (WGS) entry which is preliminary data.</text>
</comment>
<evidence type="ECO:0000313" key="1">
    <source>
        <dbReference type="EMBL" id="CAD8176683.1"/>
    </source>
</evidence>
<accession>A0A8S1VJB1</accession>
<protein>
    <submittedName>
        <fullName evidence="1">Uncharacterized protein</fullName>
    </submittedName>
</protein>
<dbReference type="Proteomes" id="UP000683925">
    <property type="component" value="Unassembled WGS sequence"/>
</dbReference>
<gene>
    <name evidence="1" type="ORF">POCTA_138.1.T0670216</name>
</gene>
<keyword evidence="2" id="KW-1185">Reference proteome</keyword>
<organism evidence="1 2">
    <name type="scientific">Paramecium octaurelia</name>
    <dbReference type="NCBI Taxonomy" id="43137"/>
    <lineage>
        <taxon>Eukaryota</taxon>
        <taxon>Sar</taxon>
        <taxon>Alveolata</taxon>
        <taxon>Ciliophora</taxon>
        <taxon>Intramacronucleata</taxon>
        <taxon>Oligohymenophorea</taxon>
        <taxon>Peniculida</taxon>
        <taxon>Parameciidae</taxon>
        <taxon>Paramecium</taxon>
    </lineage>
</organism>
<dbReference type="EMBL" id="CAJJDP010000066">
    <property type="protein sequence ID" value="CAD8176683.1"/>
    <property type="molecule type" value="Genomic_DNA"/>
</dbReference>
<reference evidence="1" key="1">
    <citation type="submission" date="2021-01" db="EMBL/GenBank/DDBJ databases">
        <authorList>
            <consortium name="Genoscope - CEA"/>
            <person name="William W."/>
        </authorList>
    </citation>
    <scope>NUCLEOTIDE SEQUENCE</scope>
</reference>
<sequence length="51" mass="6261">MIINSPIFLNMFLKKKKMIKKFKKELESYIDRYATVKKGPAPRRPQFYYFI</sequence>